<evidence type="ECO:0000313" key="2">
    <source>
        <dbReference type="EMBL" id="CAK0898644.1"/>
    </source>
</evidence>
<name>A0ABN9XG30_9DINO</name>
<sequence length="104" mass="10688">EDEKLARQGSRVSALALGAHGRPGASSRADLRRVANGTARACSMATRAGAGVGGSHRRCRASVPGPRCGLCVATPLPTTRKAASAGGERLSCETWHHTKLICPS</sequence>
<feature type="non-terminal residue" evidence="2">
    <location>
        <position position="1"/>
    </location>
</feature>
<evidence type="ECO:0000256" key="1">
    <source>
        <dbReference type="SAM" id="MobiDB-lite"/>
    </source>
</evidence>
<dbReference type="Proteomes" id="UP001189429">
    <property type="component" value="Unassembled WGS sequence"/>
</dbReference>
<reference evidence="2" key="1">
    <citation type="submission" date="2023-10" db="EMBL/GenBank/DDBJ databases">
        <authorList>
            <person name="Chen Y."/>
            <person name="Shah S."/>
            <person name="Dougan E. K."/>
            <person name="Thang M."/>
            <person name="Chan C."/>
        </authorList>
    </citation>
    <scope>NUCLEOTIDE SEQUENCE [LARGE SCALE GENOMIC DNA]</scope>
</reference>
<dbReference type="EMBL" id="CAUYUJ010020496">
    <property type="protein sequence ID" value="CAK0898644.1"/>
    <property type="molecule type" value="Genomic_DNA"/>
</dbReference>
<evidence type="ECO:0000313" key="3">
    <source>
        <dbReference type="Proteomes" id="UP001189429"/>
    </source>
</evidence>
<feature type="region of interest" description="Disordered" evidence="1">
    <location>
        <begin position="1"/>
        <end position="31"/>
    </location>
</feature>
<keyword evidence="3" id="KW-1185">Reference proteome</keyword>
<comment type="caution">
    <text evidence="2">The sequence shown here is derived from an EMBL/GenBank/DDBJ whole genome shotgun (WGS) entry which is preliminary data.</text>
</comment>
<accession>A0ABN9XG30</accession>
<gene>
    <name evidence="2" type="ORF">PCOR1329_LOCUS76407</name>
</gene>
<feature type="non-terminal residue" evidence="2">
    <location>
        <position position="104"/>
    </location>
</feature>
<proteinExistence type="predicted"/>
<organism evidence="2 3">
    <name type="scientific">Prorocentrum cordatum</name>
    <dbReference type="NCBI Taxonomy" id="2364126"/>
    <lineage>
        <taxon>Eukaryota</taxon>
        <taxon>Sar</taxon>
        <taxon>Alveolata</taxon>
        <taxon>Dinophyceae</taxon>
        <taxon>Prorocentrales</taxon>
        <taxon>Prorocentraceae</taxon>
        <taxon>Prorocentrum</taxon>
    </lineage>
</organism>
<protein>
    <submittedName>
        <fullName evidence="2">Uncharacterized protein</fullName>
    </submittedName>
</protein>